<feature type="transmembrane region" description="Helical" evidence="1">
    <location>
        <begin position="156"/>
        <end position="177"/>
    </location>
</feature>
<evidence type="ECO:0000313" key="2">
    <source>
        <dbReference type="EMBL" id="MBB4681519.1"/>
    </source>
</evidence>
<dbReference type="AlphaFoldDB" id="A0A7W7FZT6"/>
<dbReference type="RefSeq" id="WP_185008155.1">
    <property type="nucleotide sequence ID" value="NZ_BAAAUI010000012.1"/>
</dbReference>
<keyword evidence="1" id="KW-0472">Membrane</keyword>
<feature type="transmembrane region" description="Helical" evidence="1">
    <location>
        <begin position="232"/>
        <end position="253"/>
    </location>
</feature>
<evidence type="ECO:0000256" key="1">
    <source>
        <dbReference type="SAM" id="Phobius"/>
    </source>
</evidence>
<feature type="transmembrane region" description="Helical" evidence="1">
    <location>
        <begin position="17"/>
        <end position="38"/>
    </location>
</feature>
<evidence type="ECO:0000313" key="3">
    <source>
        <dbReference type="Proteomes" id="UP000533598"/>
    </source>
</evidence>
<feature type="transmembrane region" description="Helical" evidence="1">
    <location>
        <begin position="428"/>
        <end position="451"/>
    </location>
</feature>
<comment type="caution">
    <text evidence="2">The sequence shown here is derived from an EMBL/GenBank/DDBJ whole genome shotgun (WGS) entry which is preliminary data.</text>
</comment>
<dbReference type="Proteomes" id="UP000533598">
    <property type="component" value="Unassembled WGS sequence"/>
</dbReference>
<keyword evidence="3" id="KW-1185">Reference proteome</keyword>
<feature type="transmembrane region" description="Helical" evidence="1">
    <location>
        <begin position="504"/>
        <end position="526"/>
    </location>
</feature>
<proteinExistence type="predicted"/>
<keyword evidence="1" id="KW-1133">Transmembrane helix</keyword>
<feature type="transmembrane region" description="Helical" evidence="1">
    <location>
        <begin position="291"/>
        <end position="309"/>
    </location>
</feature>
<feature type="transmembrane region" description="Helical" evidence="1">
    <location>
        <begin position="392"/>
        <end position="416"/>
    </location>
</feature>
<gene>
    <name evidence="2" type="ORF">HNR67_007637</name>
</gene>
<protein>
    <submittedName>
        <fullName evidence="2">ABC-2 type transport system permease protein</fullName>
    </submittedName>
</protein>
<feature type="transmembrane region" description="Helical" evidence="1">
    <location>
        <begin position="342"/>
        <end position="363"/>
    </location>
</feature>
<organism evidence="2 3">
    <name type="scientific">Crossiella cryophila</name>
    <dbReference type="NCBI Taxonomy" id="43355"/>
    <lineage>
        <taxon>Bacteria</taxon>
        <taxon>Bacillati</taxon>
        <taxon>Actinomycetota</taxon>
        <taxon>Actinomycetes</taxon>
        <taxon>Pseudonocardiales</taxon>
        <taxon>Pseudonocardiaceae</taxon>
        <taxon>Crossiella</taxon>
    </lineage>
</organism>
<name>A0A7W7FZT6_9PSEU</name>
<sequence length="532" mass="55099">MTGAGLLFRLFLRRDRVLLPGWIGLITLLVIGTAVQYAGLFPTAELQRAFLTEVTGNAALSAFTGQAHGSGLPALTGWKISDIAYALTSLMAILITVRHTRAEEESGRAELLGAGVLGRHAVLAAALALTWTAALGAGLLIAVGLLVLGFALVNAVAFGIAVAAPGLVFGALAGLTAQLTPRARTATALAATGFGLAYLLRFLADGSGVLWLRWLSPTGWSHLLQPTGDPRWAVLLLPLTTTALLTALAANLVSRRDHGAGVLATRTGPAVAAPGLSSAFGLAWRLHRGQLLGWTAGFAVAGAATAAVAKGMPEIAGRGGPAIREFFRRYAAGPEAGIADTYLWLIMLSLGGVAALYPMLVTLRLRAEETDGRAELTLSTTVGRTRWALSHLAFALLGTASMLLSGGLTAATVHTLSTSDGAQFGRVLLGALVQVPAAWTIGAVAVLAFGFLPRAAAAISWTVWLLTNLVGEQLGPVLGVDYWLANQIVPFHHIPKVLSGGEFATIPLLALTAVTLLLAGTGLFGLRRRDLG</sequence>
<feature type="transmembrane region" description="Helical" evidence="1">
    <location>
        <begin position="121"/>
        <end position="150"/>
    </location>
</feature>
<dbReference type="EMBL" id="JACHMH010000001">
    <property type="protein sequence ID" value="MBB4681519.1"/>
    <property type="molecule type" value="Genomic_DNA"/>
</dbReference>
<keyword evidence="1" id="KW-0812">Transmembrane</keyword>
<feature type="transmembrane region" description="Helical" evidence="1">
    <location>
        <begin position="463"/>
        <end position="484"/>
    </location>
</feature>
<reference evidence="2 3" key="1">
    <citation type="submission" date="2020-08" db="EMBL/GenBank/DDBJ databases">
        <title>Sequencing the genomes of 1000 actinobacteria strains.</title>
        <authorList>
            <person name="Klenk H.-P."/>
        </authorList>
    </citation>
    <scope>NUCLEOTIDE SEQUENCE [LARGE SCALE GENOMIC DNA]</scope>
    <source>
        <strain evidence="2 3">DSM 44230</strain>
    </source>
</reference>
<feature type="transmembrane region" description="Helical" evidence="1">
    <location>
        <begin position="189"/>
        <end position="212"/>
    </location>
</feature>
<accession>A0A7W7FZT6</accession>